<dbReference type="Proteomes" id="UP000184082">
    <property type="component" value="Unassembled WGS sequence"/>
</dbReference>
<feature type="transmembrane region" description="Helical" evidence="8">
    <location>
        <begin position="139"/>
        <end position="162"/>
    </location>
</feature>
<keyword evidence="10" id="KW-1185">Reference proteome</keyword>
<dbReference type="EMBL" id="FRAJ01000018">
    <property type="protein sequence ID" value="SHK44005.1"/>
    <property type="molecule type" value="Genomic_DNA"/>
</dbReference>
<comment type="similarity">
    <text evidence="2">Belongs to the binding-protein-dependent transport system permease family. FecCD subfamily.</text>
</comment>
<feature type="transmembrane region" description="Helical" evidence="8">
    <location>
        <begin position="174"/>
        <end position="195"/>
    </location>
</feature>
<evidence type="ECO:0000313" key="9">
    <source>
        <dbReference type="EMBL" id="SHK44005.1"/>
    </source>
</evidence>
<feature type="transmembrane region" description="Helical" evidence="8">
    <location>
        <begin position="74"/>
        <end position="98"/>
    </location>
</feature>
<gene>
    <name evidence="9" type="ORF">SAMN02745883_02056</name>
</gene>
<evidence type="ECO:0000256" key="7">
    <source>
        <dbReference type="ARBA" id="ARBA00023136"/>
    </source>
</evidence>
<dbReference type="STRING" id="1121266.SAMN02745883_02056"/>
<keyword evidence="5 8" id="KW-0812">Transmembrane</keyword>
<dbReference type="SUPFAM" id="SSF81345">
    <property type="entry name" value="ABC transporter involved in vitamin B12 uptake, BtuC"/>
    <property type="match status" value="1"/>
</dbReference>
<keyword evidence="4" id="KW-1003">Cell membrane</keyword>
<evidence type="ECO:0000256" key="8">
    <source>
        <dbReference type="SAM" id="Phobius"/>
    </source>
</evidence>
<reference evidence="9 10" key="1">
    <citation type="submission" date="2016-11" db="EMBL/GenBank/DDBJ databases">
        <authorList>
            <person name="Jaros S."/>
            <person name="Januszkiewicz K."/>
            <person name="Wedrychowicz H."/>
        </authorList>
    </citation>
    <scope>NUCLEOTIDE SEQUENCE [LARGE SCALE GENOMIC DNA]</scope>
    <source>
        <strain evidence="9 10">DSM 14501</strain>
    </source>
</reference>
<dbReference type="RefSeq" id="WP_242945081.1">
    <property type="nucleotide sequence ID" value="NZ_FRAJ01000018.1"/>
</dbReference>
<feature type="transmembrane region" description="Helical" evidence="8">
    <location>
        <begin position="215"/>
        <end position="238"/>
    </location>
</feature>
<evidence type="ECO:0000256" key="1">
    <source>
        <dbReference type="ARBA" id="ARBA00004651"/>
    </source>
</evidence>
<evidence type="ECO:0000256" key="2">
    <source>
        <dbReference type="ARBA" id="ARBA00007935"/>
    </source>
</evidence>
<keyword evidence="7 8" id="KW-0472">Membrane</keyword>
<feature type="transmembrane region" description="Helical" evidence="8">
    <location>
        <begin position="110"/>
        <end position="133"/>
    </location>
</feature>
<accession>A0A1M6SH15</accession>
<feature type="transmembrane region" description="Helical" evidence="8">
    <location>
        <begin position="330"/>
        <end position="351"/>
    </location>
</feature>
<dbReference type="GO" id="GO:0022857">
    <property type="term" value="F:transmembrane transporter activity"/>
    <property type="evidence" value="ECO:0007669"/>
    <property type="project" value="InterPro"/>
</dbReference>
<dbReference type="Gene3D" id="1.10.3470.10">
    <property type="entry name" value="ABC transporter involved in vitamin B12 uptake, BtuC"/>
    <property type="match status" value="1"/>
</dbReference>
<proteinExistence type="inferred from homology"/>
<dbReference type="PANTHER" id="PTHR30472:SF25">
    <property type="entry name" value="ABC TRANSPORTER PERMEASE PROTEIN MJ0876-RELATED"/>
    <property type="match status" value="1"/>
</dbReference>
<dbReference type="InterPro" id="IPR000522">
    <property type="entry name" value="ABC_transptr_permease_BtuC"/>
</dbReference>
<organism evidence="9 10">
    <name type="scientific">Caminicella sporogenes DSM 14501</name>
    <dbReference type="NCBI Taxonomy" id="1121266"/>
    <lineage>
        <taxon>Bacteria</taxon>
        <taxon>Bacillati</taxon>
        <taxon>Bacillota</taxon>
        <taxon>Clostridia</taxon>
        <taxon>Peptostreptococcales</taxon>
        <taxon>Caminicellaceae</taxon>
        <taxon>Caminicella</taxon>
    </lineage>
</organism>
<evidence type="ECO:0000313" key="10">
    <source>
        <dbReference type="Proteomes" id="UP000184082"/>
    </source>
</evidence>
<dbReference type="PANTHER" id="PTHR30472">
    <property type="entry name" value="FERRIC ENTEROBACTIN TRANSPORT SYSTEM PERMEASE PROTEIN"/>
    <property type="match status" value="1"/>
</dbReference>
<name>A0A1M6SH15_9FIRM</name>
<dbReference type="Pfam" id="PF01032">
    <property type="entry name" value="FecCD"/>
    <property type="match status" value="1"/>
</dbReference>
<dbReference type="FunFam" id="1.10.3470.10:FF:000001">
    <property type="entry name" value="Vitamin B12 ABC transporter permease BtuC"/>
    <property type="match status" value="1"/>
</dbReference>
<dbReference type="AlphaFoldDB" id="A0A1M6SH15"/>
<evidence type="ECO:0000256" key="5">
    <source>
        <dbReference type="ARBA" id="ARBA00022692"/>
    </source>
</evidence>
<dbReference type="GO" id="GO:0033214">
    <property type="term" value="P:siderophore-iron import into cell"/>
    <property type="evidence" value="ECO:0007669"/>
    <property type="project" value="TreeGrafter"/>
</dbReference>
<keyword evidence="3" id="KW-0813">Transport</keyword>
<evidence type="ECO:0000256" key="4">
    <source>
        <dbReference type="ARBA" id="ARBA00022475"/>
    </source>
</evidence>
<evidence type="ECO:0000256" key="3">
    <source>
        <dbReference type="ARBA" id="ARBA00022448"/>
    </source>
</evidence>
<evidence type="ECO:0000256" key="6">
    <source>
        <dbReference type="ARBA" id="ARBA00022989"/>
    </source>
</evidence>
<dbReference type="InterPro" id="IPR037294">
    <property type="entry name" value="ABC_BtuC-like"/>
</dbReference>
<protein>
    <submittedName>
        <fullName evidence="9">Iron complex transport system permease protein</fullName>
    </submittedName>
</protein>
<comment type="subcellular location">
    <subcellularLocation>
        <location evidence="1">Cell membrane</location>
        <topology evidence="1">Multi-pass membrane protein</topology>
    </subcellularLocation>
</comment>
<feature type="transmembrane region" description="Helical" evidence="8">
    <location>
        <begin position="304"/>
        <end position="323"/>
    </location>
</feature>
<dbReference type="GO" id="GO:0005886">
    <property type="term" value="C:plasma membrane"/>
    <property type="evidence" value="ECO:0007669"/>
    <property type="project" value="UniProtKB-SubCell"/>
</dbReference>
<dbReference type="CDD" id="cd06550">
    <property type="entry name" value="TM_ABC_iron-siderophores_like"/>
    <property type="match status" value="1"/>
</dbReference>
<feature type="transmembrane region" description="Helical" evidence="8">
    <location>
        <begin position="259"/>
        <end position="292"/>
    </location>
</feature>
<feature type="transmembrane region" description="Helical" evidence="8">
    <location>
        <begin position="30"/>
        <end position="54"/>
    </location>
</feature>
<sequence>MNNSSAVMQKRNHSIDGKSVYRKINQKRKIIFFSILASMLVGLIIDVMVGPAWLSISDVINAIKQGPDAKGLSIAIVWSVRLPMTMTCICVGASLGMAGTQMQTILGNPLASPYTLGISAAAGFGAALAYLTGFPVKNALWISVPLSAFIMSCAACLTMYILGKIKGIDSKTMVLFGIVINFFFQALQSLIQFSATPEVAQEIVFWMFGSLLKSTWTGVVVSGVIFITGSLVLSRYAWKLTSLSAGEERARSLGVNTDKLRLHVFIISAVLTAGAVAFVGTIGFIGLVAPHFARLLVGEDQRYLSPLSALFGALLMLTASIIAKIVVPGIIVPIGIVTSLVGVPFLLYLILRRSEVR</sequence>
<keyword evidence="6 8" id="KW-1133">Transmembrane helix</keyword>